<keyword evidence="8" id="KW-1185">Reference proteome</keyword>
<dbReference type="PANTHER" id="PTHR30250">
    <property type="entry name" value="PST FAMILY PREDICTED COLANIC ACID TRANSPORTER"/>
    <property type="match status" value="1"/>
</dbReference>
<evidence type="ECO:0008006" key="9">
    <source>
        <dbReference type="Google" id="ProtNLM"/>
    </source>
</evidence>
<dbReference type="AlphaFoldDB" id="A0A6C2TXB0"/>
<feature type="transmembrane region" description="Helical" evidence="6">
    <location>
        <begin position="315"/>
        <end position="334"/>
    </location>
</feature>
<keyword evidence="4 6" id="KW-1133">Transmembrane helix</keyword>
<keyword evidence="3 6" id="KW-0812">Transmembrane</keyword>
<protein>
    <recommendedName>
        <fullName evidence="9">Polysaccharide biosynthesis protein C-terminal domain-containing protein</fullName>
    </recommendedName>
</protein>
<keyword evidence="5 6" id="KW-0472">Membrane</keyword>
<dbReference type="Pfam" id="PF01943">
    <property type="entry name" value="Polysacc_synt"/>
    <property type="match status" value="1"/>
</dbReference>
<feature type="transmembrane region" description="Helical" evidence="6">
    <location>
        <begin position="162"/>
        <end position="182"/>
    </location>
</feature>
<feature type="transmembrane region" description="Helical" evidence="6">
    <location>
        <begin position="59"/>
        <end position="78"/>
    </location>
</feature>
<name>A0A6C2TXB0_PONDE</name>
<dbReference type="EMBL" id="CAAHFG010000001">
    <property type="protein sequence ID" value="VGO12144.1"/>
    <property type="molecule type" value="Genomic_DNA"/>
</dbReference>
<gene>
    <name evidence="7" type="ORF">PDESU_00695</name>
</gene>
<dbReference type="InterPro" id="IPR002797">
    <property type="entry name" value="Polysacc_synth"/>
</dbReference>
<evidence type="ECO:0000256" key="2">
    <source>
        <dbReference type="ARBA" id="ARBA00022475"/>
    </source>
</evidence>
<evidence type="ECO:0000256" key="3">
    <source>
        <dbReference type="ARBA" id="ARBA00022692"/>
    </source>
</evidence>
<feature type="transmembrane region" description="Helical" evidence="6">
    <location>
        <begin position="129"/>
        <end position="150"/>
    </location>
</feature>
<dbReference type="InterPro" id="IPR050833">
    <property type="entry name" value="Poly_Biosynth_Transport"/>
</dbReference>
<dbReference type="CDD" id="cd13128">
    <property type="entry name" value="MATE_Wzx_like"/>
    <property type="match status" value="1"/>
</dbReference>
<reference evidence="7 8" key="1">
    <citation type="submission" date="2019-04" db="EMBL/GenBank/DDBJ databases">
        <authorList>
            <person name="Van Vliet M D."/>
        </authorList>
    </citation>
    <scope>NUCLEOTIDE SEQUENCE [LARGE SCALE GENOMIC DNA]</scope>
    <source>
        <strain evidence="7 8">F1</strain>
    </source>
</reference>
<comment type="subcellular location">
    <subcellularLocation>
        <location evidence="1">Cell membrane</location>
        <topology evidence="1">Multi-pass membrane protein</topology>
    </subcellularLocation>
</comment>
<feature type="transmembrane region" description="Helical" evidence="6">
    <location>
        <begin position="188"/>
        <end position="211"/>
    </location>
</feature>
<evidence type="ECO:0000256" key="6">
    <source>
        <dbReference type="SAM" id="Phobius"/>
    </source>
</evidence>
<evidence type="ECO:0000256" key="5">
    <source>
        <dbReference type="ARBA" id="ARBA00023136"/>
    </source>
</evidence>
<evidence type="ECO:0000313" key="7">
    <source>
        <dbReference type="EMBL" id="VGO12144.1"/>
    </source>
</evidence>
<feature type="transmembrane region" description="Helical" evidence="6">
    <location>
        <begin position="346"/>
        <end position="363"/>
    </location>
</feature>
<evidence type="ECO:0000313" key="8">
    <source>
        <dbReference type="Proteomes" id="UP000366872"/>
    </source>
</evidence>
<proteinExistence type="predicted"/>
<evidence type="ECO:0000256" key="4">
    <source>
        <dbReference type="ARBA" id="ARBA00022989"/>
    </source>
</evidence>
<feature type="transmembrane region" description="Helical" evidence="6">
    <location>
        <begin position="375"/>
        <end position="395"/>
    </location>
</feature>
<dbReference type="GO" id="GO:0005886">
    <property type="term" value="C:plasma membrane"/>
    <property type="evidence" value="ECO:0007669"/>
    <property type="project" value="UniProtKB-SubCell"/>
</dbReference>
<dbReference type="PANTHER" id="PTHR30250:SF11">
    <property type="entry name" value="O-ANTIGEN TRANSPORTER-RELATED"/>
    <property type="match status" value="1"/>
</dbReference>
<feature type="transmembrane region" description="Helical" evidence="6">
    <location>
        <begin position="98"/>
        <end position="123"/>
    </location>
</feature>
<feature type="transmembrane region" description="Helical" evidence="6">
    <location>
        <begin position="33"/>
        <end position="53"/>
    </location>
</feature>
<organism evidence="7 8">
    <name type="scientific">Pontiella desulfatans</name>
    <dbReference type="NCBI Taxonomy" id="2750659"/>
    <lineage>
        <taxon>Bacteria</taxon>
        <taxon>Pseudomonadati</taxon>
        <taxon>Kiritimatiellota</taxon>
        <taxon>Kiritimatiellia</taxon>
        <taxon>Kiritimatiellales</taxon>
        <taxon>Pontiellaceae</taxon>
        <taxon>Pontiella</taxon>
    </lineage>
</organism>
<evidence type="ECO:0000256" key="1">
    <source>
        <dbReference type="ARBA" id="ARBA00004651"/>
    </source>
</evidence>
<feature type="transmembrane region" description="Helical" evidence="6">
    <location>
        <begin position="401"/>
        <end position="420"/>
    </location>
</feature>
<dbReference type="Proteomes" id="UP000366872">
    <property type="component" value="Unassembled WGS sequence"/>
</dbReference>
<sequence>MAKLSTIIPKRLKSRLETGPSARRIVGNMGWLLGEKLGTVAIAFLVSLVVARYLGPEKYGLMCYALAFVAMFEMIGTLGSQEILVRELLAAEGEEGRILCTAFILRCCGVVVASVVALLSVYLSRPDDAVSVILVLIACGMYVGQLFLMVQQWFASQLLAKYVTIATLVGLCIASVAKLLMVRYQQDVVYFVVASVAQVVLAGGILFFLYFRKNRQLRHRWTWSGRWARKLLGDCWPRIISGMSTSAINNLSTIFVGNLLASQILGEFSVAKRLLFFLLFAPGIITQSLAPSLVKAKESGDAGEYERQLVRLYRYLMLLGLGLGLLLALVGWLVVPVLYGHEYPKAGFYLMGMAATFPFYSVGQGRVWFIITQRAYQYNMWVGVASALMSLGLTYLGIQLFGVWGAIGAQVVTVVWIVLFQDLAFSRYRINSLSAWRALSPVWIFGVMRDSVKP</sequence>
<accession>A0A6C2TXB0</accession>
<keyword evidence="2" id="KW-1003">Cell membrane</keyword>